<dbReference type="EC" id="4.1.3.38" evidence="6"/>
<dbReference type="SUPFAM" id="SSF56752">
    <property type="entry name" value="D-aminoacid aminotransferase-like PLP-dependent enzymes"/>
    <property type="match status" value="1"/>
</dbReference>
<dbReference type="PANTHER" id="PTHR42743">
    <property type="entry name" value="AMINO-ACID AMINOTRANSFERASE"/>
    <property type="match status" value="1"/>
</dbReference>
<evidence type="ECO:0000256" key="8">
    <source>
        <dbReference type="ARBA" id="ARBA00054027"/>
    </source>
</evidence>
<evidence type="ECO:0000256" key="10">
    <source>
        <dbReference type="ARBA" id="ARBA00080135"/>
    </source>
</evidence>
<dbReference type="InterPro" id="IPR001544">
    <property type="entry name" value="Aminotrans_IV"/>
</dbReference>
<comment type="function">
    <text evidence="8">Involved in the biosynthesis of p-aminobenzoate (PABA), a precursor of tetrahydrofolate. Converts 4-amino-4-deoxychorismate into 4-aminobenzoate (PABA) and pyruvate.</text>
</comment>
<evidence type="ECO:0000313" key="13">
    <source>
        <dbReference type="EMBL" id="SEH80900.1"/>
    </source>
</evidence>
<dbReference type="InterPro" id="IPR043132">
    <property type="entry name" value="BCAT-like_C"/>
</dbReference>
<dbReference type="RefSeq" id="WP_195910094.1">
    <property type="nucleotide sequence ID" value="NZ_CAESAP020000103.1"/>
</dbReference>
<reference evidence="14" key="1">
    <citation type="submission" date="2016-06" db="EMBL/GenBank/DDBJ databases">
        <authorList>
            <person name="Petersen J."/>
            <person name="Sayavedra L."/>
        </authorList>
    </citation>
    <scope>NUCLEOTIDE SEQUENCE [LARGE SCALE GENOMIC DNA]</scope>
    <source>
        <strain evidence="14">BazSymA</strain>
    </source>
</reference>
<dbReference type="FunFam" id="3.20.10.10:FF:000002">
    <property type="entry name" value="D-alanine aminotransferase"/>
    <property type="match status" value="1"/>
</dbReference>
<dbReference type="PROSITE" id="PS00770">
    <property type="entry name" value="AA_TRANSFER_CLASS_4"/>
    <property type="match status" value="1"/>
</dbReference>
<evidence type="ECO:0000256" key="9">
    <source>
        <dbReference type="ARBA" id="ARBA00069174"/>
    </source>
</evidence>
<dbReference type="PANTHER" id="PTHR42743:SF10">
    <property type="entry name" value="D-ALANINE AMINOTRANSFERASE"/>
    <property type="match status" value="1"/>
</dbReference>
<evidence type="ECO:0000313" key="14">
    <source>
        <dbReference type="Proteomes" id="UP000198988"/>
    </source>
</evidence>
<evidence type="ECO:0000256" key="7">
    <source>
        <dbReference type="ARBA" id="ARBA00049529"/>
    </source>
</evidence>
<dbReference type="GO" id="GO:0008696">
    <property type="term" value="F:4-amino-4-deoxychorismate lyase activity"/>
    <property type="evidence" value="ECO:0007669"/>
    <property type="project" value="UniProtKB-EC"/>
</dbReference>
<keyword evidence="4" id="KW-0289">Folate biosynthesis</keyword>
<dbReference type="InterPro" id="IPR043131">
    <property type="entry name" value="BCAT-like_N"/>
</dbReference>
<evidence type="ECO:0000256" key="5">
    <source>
        <dbReference type="ARBA" id="ARBA00035633"/>
    </source>
</evidence>
<dbReference type="GO" id="GO:0005829">
    <property type="term" value="C:cytosol"/>
    <property type="evidence" value="ECO:0007669"/>
    <property type="project" value="TreeGrafter"/>
</dbReference>
<dbReference type="GO" id="GO:0008483">
    <property type="term" value="F:transaminase activity"/>
    <property type="evidence" value="ECO:0007669"/>
    <property type="project" value="UniProtKB-KW"/>
</dbReference>
<dbReference type="Gene3D" id="3.30.470.10">
    <property type="match status" value="1"/>
</dbReference>
<accession>A0A1H6L8S0</accession>
<sequence length="277" mass="31157">MVYLNGNFIAKNKASISVMDRGFLFGDGVYEVIPAYQGKLFRLDAHLQRLQKSLEAVQISNPYTNDKWLETLKQLLSYSQSDNQSLYLQITRGADTQRKHSFGSLSPTVYIESNPLIPKDKITLEQGFSAITSSDIRWSRCDIKATSLLANTMYAQNAKKAQVEEVILHRDNIVTEGATSNVFMVKGNTLHTHPANTHILSGITRDLALESATACHLKIKELGFTTDELLGADEVWISSSTREIMPITQIDNRTINNGKVGHYWACVYNHYQQLKND</sequence>
<dbReference type="Pfam" id="PF01063">
    <property type="entry name" value="Aminotran_4"/>
    <property type="match status" value="1"/>
</dbReference>
<keyword evidence="13" id="KW-0032">Aminotransferase</keyword>
<dbReference type="Gene3D" id="3.20.10.10">
    <property type="entry name" value="D-amino Acid Aminotransferase, subunit A, domain 2"/>
    <property type="match status" value="1"/>
</dbReference>
<keyword evidence="13" id="KW-0808">Transferase</keyword>
<dbReference type="InterPro" id="IPR050571">
    <property type="entry name" value="Class-IV_PLP-Dep_Aminotrnsfr"/>
</dbReference>
<evidence type="ECO:0000256" key="12">
    <source>
        <dbReference type="RuleBase" id="RU004516"/>
    </source>
</evidence>
<dbReference type="AlphaFoldDB" id="A0A1H6L8S0"/>
<dbReference type="InterPro" id="IPR036038">
    <property type="entry name" value="Aminotransferase-like"/>
</dbReference>
<comment type="catalytic activity">
    <reaction evidence="7">
        <text>4-amino-4-deoxychorismate = 4-aminobenzoate + pyruvate + H(+)</text>
        <dbReference type="Rhea" id="RHEA:16201"/>
        <dbReference type="ChEBI" id="CHEBI:15361"/>
        <dbReference type="ChEBI" id="CHEBI:15378"/>
        <dbReference type="ChEBI" id="CHEBI:17836"/>
        <dbReference type="ChEBI" id="CHEBI:58406"/>
        <dbReference type="EC" id="4.1.3.38"/>
    </reaction>
</comment>
<evidence type="ECO:0000256" key="2">
    <source>
        <dbReference type="ARBA" id="ARBA00009320"/>
    </source>
</evidence>
<dbReference type="Proteomes" id="UP000198988">
    <property type="component" value="Unassembled WGS sequence"/>
</dbReference>
<proteinExistence type="inferred from homology"/>
<gene>
    <name evidence="13" type="ORF">BAZSYMA_ACONTIG00208_5</name>
</gene>
<dbReference type="CDD" id="cd01558">
    <property type="entry name" value="D-AAT_like"/>
    <property type="match status" value="1"/>
</dbReference>
<keyword evidence="3 12" id="KW-0663">Pyridoxal phosphate</keyword>
<protein>
    <recommendedName>
        <fullName evidence="9">Aminodeoxychorismate lyase</fullName>
        <ecNumber evidence="6">4.1.3.38</ecNumber>
    </recommendedName>
    <alternativeName>
        <fullName evidence="10">4-amino-4-deoxychorismate lyase</fullName>
    </alternativeName>
</protein>
<dbReference type="GO" id="GO:0046656">
    <property type="term" value="P:folic acid biosynthetic process"/>
    <property type="evidence" value="ECO:0007669"/>
    <property type="project" value="UniProtKB-KW"/>
</dbReference>
<dbReference type="GO" id="GO:0008652">
    <property type="term" value="P:amino acid biosynthetic process"/>
    <property type="evidence" value="ECO:0007669"/>
    <property type="project" value="UniProtKB-ARBA"/>
</dbReference>
<comment type="pathway">
    <text evidence="5">Cofactor biosynthesis; tetrahydrofolate biosynthesis; 4-aminobenzoate from chorismate: step 2/2.</text>
</comment>
<evidence type="ECO:0000256" key="1">
    <source>
        <dbReference type="ARBA" id="ARBA00001933"/>
    </source>
</evidence>
<evidence type="ECO:0000256" key="11">
    <source>
        <dbReference type="RuleBase" id="RU004106"/>
    </source>
</evidence>
<comment type="similarity">
    <text evidence="2 11">Belongs to the class-IV pyridoxal-phosphate-dependent aminotransferase family.</text>
</comment>
<dbReference type="EMBL" id="CDSC02000227">
    <property type="protein sequence ID" value="SEH80900.1"/>
    <property type="molecule type" value="Genomic_DNA"/>
</dbReference>
<name>A0A1H6L8S0_9GAMM</name>
<dbReference type="InterPro" id="IPR018300">
    <property type="entry name" value="Aminotrans_IV_CS"/>
</dbReference>
<evidence type="ECO:0000256" key="3">
    <source>
        <dbReference type="ARBA" id="ARBA00022898"/>
    </source>
</evidence>
<comment type="cofactor">
    <cofactor evidence="1 12">
        <name>pyridoxal 5'-phosphate</name>
        <dbReference type="ChEBI" id="CHEBI:597326"/>
    </cofactor>
</comment>
<evidence type="ECO:0000256" key="4">
    <source>
        <dbReference type="ARBA" id="ARBA00022909"/>
    </source>
</evidence>
<organism evidence="13 14">
    <name type="scientific">Bathymodiolus azoricus thioautotrophic gill symbiont</name>
    <dbReference type="NCBI Taxonomy" id="235205"/>
    <lineage>
        <taxon>Bacteria</taxon>
        <taxon>Pseudomonadati</taxon>
        <taxon>Pseudomonadota</taxon>
        <taxon>Gammaproteobacteria</taxon>
        <taxon>sulfur-oxidizing symbionts</taxon>
    </lineage>
</organism>
<evidence type="ECO:0000256" key="6">
    <source>
        <dbReference type="ARBA" id="ARBA00035676"/>
    </source>
</evidence>